<evidence type="ECO:0000313" key="1">
    <source>
        <dbReference type="EMBL" id="KHG30178.1"/>
    </source>
</evidence>
<keyword evidence="2" id="KW-1185">Reference proteome</keyword>
<proteinExistence type="predicted"/>
<organism evidence="1 2">
    <name type="scientific">Gossypium arboreum</name>
    <name type="common">Tree cotton</name>
    <name type="synonym">Gossypium nanking</name>
    <dbReference type="NCBI Taxonomy" id="29729"/>
    <lineage>
        <taxon>Eukaryota</taxon>
        <taxon>Viridiplantae</taxon>
        <taxon>Streptophyta</taxon>
        <taxon>Embryophyta</taxon>
        <taxon>Tracheophyta</taxon>
        <taxon>Spermatophyta</taxon>
        <taxon>Magnoliopsida</taxon>
        <taxon>eudicotyledons</taxon>
        <taxon>Gunneridae</taxon>
        <taxon>Pentapetalae</taxon>
        <taxon>rosids</taxon>
        <taxon>malvids</taxon>
        <taxon>Malvales</taxon>
        <taxon>Malvaceae</taxon>
        <taxon>Malvoideae</taxon>
        <taxon>Gossypium</taxon>
    </lineage>
</organism>
<name>A0A0B0PUM8_GOSAR</name>
<sequence>MHFREPYILRRDYQSRGFNFLQVIQVTISS</sequence>
<protein>
    <submittedName>
        <fullName evidence="1">Uncharacterized protein</fullName>
    </submittedName>
</protein>
<dbReference type="EMBL" id="KN454859">
    <property type="protein sequence ID" value="KHG30178.1"/>
    <property type="molecule type" value="Genomic_DNA"/>
</dbReference>
<dbReference type="Proteomes" id="UP000032142">
    <property type="component" value="Unassembled WGS sequence"/>
</dbReference>
<gene>
    <name evidence="1" type="ORF">F383_15619</name>
</gene>
<dbReference type="AlphaFoldDB" id="A0A0B0PUM8"/>
<accession>A0A0B0PUM8</accession>
<evidence type="ECO:0000313" key="2">
    <source>
        <dbReference type="Proteomes" id="UP000032142"/>
    </source>
</evidence>
<reference evidence="2" key="1">
    <citation type="submission" date="2014-09" db="EMBL/GenBank/DDBJ databases">
        <authorList>
            <person name="Mudge J."/>
            <person name="Ramaraj T."/>
            <person name="Lindquist I.E."/>
            <person name="Bharti A.K."/>
            <person name="Sundararajan A."/>
            <person name="Cameron C.T."/>
            <person name="Woodward J.E."/>
            <person name="May G.D."/>
            <person name="Brubaker C."/>
            <person name="Broadhvest J."/>
            <person name="Wilkins T.A."/>
        </authorList>
    </citation>
    <scope>NUCLEOTIDE SEQUENCE</scope>
    <source>
        <strain evidence="2">cv. AKA8401</strain>
    </source>
</reference>